<dbReference type="RefSeq" id="XP_030994801.1">
    <property type="nucleotide sequence ID" value="XM_031141158.1"/>
</dbReference>
<gene>
    <name evidence="2" type="ORF">E0L32_006516</name>
</gene>
<dbReference type="InParanoid" id="A0A507B927"/>
<reference evidence="2 3" key="1">
    <citation type="submission" date="2019-06" db="EMBL/GenBank/DDBJ databases">
        <title>Draft genome sequence of the filamentous fungus Phialemoniopsis curvata isolated from diesel fuel.</title>
        <authorList>
            <person name="Varaljay V.A."/>
            <person name="Lyon W.J."/>
            <person name="Crouch A.L."/>
            <person name="Drake C.E."/>
            <person name="Hollomon J.M."/>
            <person name="Nadeau L.J."/>
            <person name="Nunn H.S."/>
            <person name="Stevenson B.S."/>
            <person name="Bojanowski C.L."/>
            <person name="Crookes-Goodson W.J."/>
        </authorList>
    </citation>
    <scope>NUCLEOTIDE SEQUENCE [LARGE SCALE GENOMIC DNA]</scope>
    <source>
        <strain evidence="2 3">D216</strain>
    </source>
</reference>
<dbReference type="AlphaFoldDB" id="A0A507B927"/>
<proteinExistence type="predicted"/>
<protein>
    <submittedName>
        <fullName evidence="2">Uncharacterized protein</fullName>
    </submittedName>
</protein>
<dbReference type="Proteomes" id="UP000319257">
    <property type="component" value="Unassembled WGS sequence"/>
</dbReference>
<dbReference type="GeneID" id="41973963"/>
<sequence>MTNPVSPPLREAKAEQHPDRSDDSRSSVKTVAHAIEPIGFREWDSPSEVEVEGKNMTMISKAEWNPRDSAGHSPRTAANDGGAKLSVSTCVPSSDLKVQKTGSAAVVDVHERASRTGTRDTLAGA</sequence>
<name>A0A507B927_9PEZI</name>
<accession>A0A507B927</accession>
<dbReference type="EMBL" id="SKBQ01000037">
    <property type="protein sequence ID" value="TPX13090.1"/>
    <property type="molecule type" value="Genomic_DNA"/>
</dbReference>
<evidence type="ECO:0000313" key="3">
    <source>
        <dbReference type="Proteomes" id="UP000319257"/>
    </source>
</evidence>
<organism evidence="2 3">
    <name type="scientific">Thyridium curvatum</name>
    <dbReference type="NCBI Taxonomy" id="1093900"/>
    <lineage>
        <taxon>Eukaryota</taxon>
        <taxon>Fungi</taxon>
        <taxon>Dikarya</taxon>
        <taxon>Ascomycota</taxon>
        <taxon>Pezizomycotina</taxon>
        <taxon>Sordariomycetes</taxon>
        <taxon>Sordariomycetidae</taxon>
        <taxon>Thyridiales</taxon>
        <taxon>Thyridiaceae</taxon>
        <taxon>Thyridium</taxon>
    </lineage>
</organism>
<evidence type="ECO:0000313" key="2">
    <source>
        <dbReference type="EMBL" id="TPX13090.1"/>
    </source>
</evidence>
<comment type="caution">
    <text evidence="2">The sequence shown here is derived from an EMBL/GenBank/DDBJ whole genome shotgun (WGS) entry which is preliminary data.</text>
</comment>
<evidence type="ECO:0000256" key="1">
    <source>
        <dbReference type="SAM" id="MobiDB-lite"/>
    </source>
</evidence>
<feature type="region of interest" description="Disordered" evidence="1">
    <location>
        <begin position="1"/>
        <end position="33"/>
    </location>
</feature>
<feature type="compositionally biased region" description="Basic and acidic residues" evidence="1">
    <location>
        <begin position="10"/>
        <end position="26"/>
    </location>
</feature>
<keyword evidence="3" id="KW-1185">Reference proteome</keyword>
<feature type="region of interest" description="Disordered" evidence="1">
    <location>
        <begin position="62"/>
        <end position="83"/>
    </location>
</feature>